<protein>
    <submittedName>
        <fullName evidence="3">Acyltransferase</fullName>
    </submittedName>
</protein>
<feature type="transmembrane region" description="Helical" evidence="1">
    <location>
        <begin position="6"/>
        <end position="27"/>
    </location>
</feature>
<dbReference type="OrthoDB" id="9767863at2"/>
<feature type="transmembrane region" description="Helical" evidence="1">
    <location>
        <begin position="39"/>
        <end position="63"/>
    </location>
</feature>
<keyword evidence="4" id="KW-1185">Reference proteome</keyword>
<evidence type="ECO:0000259" key="2">
    <source>
        <dbReference type="Pfam" id="PF01757"/>
    </source>
</evidence>
<evidence type="ECO:0000313" key="4">
    <source>
        <dbReference type="Proteomes" id="UP000094936"/>
    </source>
</evidence>
<evidence type="ECO:0000256" key="1">
    <source>
        <dbReference type="SAM" id="Phobius"/>
    </source>
</evidence>
<feature type="transmembrane region" description="Helical" evidence="1">
    <location>
        <begin position="112"/>
        <end position="132"/>
    </location>
</feature>
<dbReference type="Pfam" id="PF01757">
    <property type="entry name" value="Acyl_transf_3"/>
    <property type="match status" value="1"/>
</dbReference>
<name>A0A1C3ELE5_9GAMM</name>
<keyword evidence="1" id="KW-1133">Transmembrane helix</keyword>
<feature type="transmembrane region" description="Helical" evidence="1">
    <location>
        <begin position="83"/>
        <end position="105"/>
    </location>
</feature>
<feature type="domain" description="Acyltransferase 3" evidence="2">
    <location>
        <begin position="7"/>
        <end position="244"/>
    </location>
</feature>
<gene>
    <name evidence="3" type="ORF">A8L45_08275</name>
</gene>
<keyword evidence="3" id="KW-0808">Transferase</keyword>
<keyword evidence="1" id="KW-0472">Membrane</keyword>
<dbReference type="RefSeq" id="WP_068901105.1">
    <property type="nucleotide sequence ID" value="NZ_JBHUIF010000013.1"/>
</dbReference>
<proteinExistence type="predicted"/>
<dbReference type="AlphaFoldDB" id="A0A1C3ELE5"/>
<comment type="caution">
    <text evidence="3">The sequence shown here is derived from an EMBL/GenBank/DDBJ whole genome shotgun (WGS) entry which is preliminary data.</text>
</comment>
<sequence length="325" mass="37249">MKRSFVLDLARVIAITFVFVAHFGQLLDSDIGGFFGVKNIYYVSLGGVGVSVFLVLSGILAGLSDARKQSPFFTYMARKIQRIYPIYLLSIPLAILGYLLAQLLLEGRIPSLFPNGLFIDFFGSVTGFYSWLGLWGGPYNPPSWFIGLIISMYALALPMIAAFKRWPHITPCFLLAISLISRWFVGQEGVLPFTDSLYDEIKGWAYRQFGFMPGRPADWFPLCRVFEFGLGIYLATVINREFWFRIDIPWLKQPVAFLSDIAFPLFLLHYPFMFMVILLIKASVPIWLAMTLFMFLIIAMSWSVDWYAKRLPTLKLMRKLSRARE</sequence>
<dbReference type="InterPro" id="IPR002656">
    <property type="entry name" value="Acyl_transf_3_dom"/>
</dbReference>
<keyword evidence="3" id="KW-0012">Acyltransferase</keyword>
<keyword evidence="1" id="KW-0812">Transmembrane</keyword>
<evidence type="ECO:0000313" key="3">
    <source>
        <dbReference type="EMBL" id="ODA34063.1"/>
    </source>
</evidence>
<dbReference type="GO" id="GO:0016747">
    <property type="term" value="F:acyltransferase activity, transferring groups other than amino-acyl groups"/>
    <property type="evidence" value="ECO:0007669"/>
    <property type="project" value="InterPro"/>
</dbReference>
<reference evidence="3 4" key="1">
    <citation type="submission" date="2016-05" db="EMBL/GenBank/DDBJ databases">
        <title>Genomic Taxonomy of the Vibrionaceae.</title>
        <authorList>
            <person name="Gomez-Gil B."/>
            <person name="Enciso-Ibarra J."/>
        </authorList>
    </citation>
    <scope>NUCLEOTIDE SEQUENCE [LARGE SCALE GENOMIC DNA]</scope>
    <source>
        <strain evidence="3 4">CAIM 1920</strain>
    </source>
</reference>
<dbReference type="Proteomes" id="UP000094936">
    <property type="component" value="Unassembled WGS sequence"/>
</dbReference>
<organism evidence="3 4">
    <name type="scientific">Veronia pacifica</name>
    <dbReference type="NCBI Taxonomy" id="1080227"/>
    <lineage>
        <taxon>Bacteria</taxon>
        <taxon>Pseudomonadati</taxon>
        <taxon>Pseudomonadota</taxon>
        <taxon>Gammaproteobacteria</taxon>
        <taxon>Vibrionales</taxon>
        <taxon>Vibrionaceae</taxon>
        <taxon>Veronia</taxon>
    </lineage>
</organism>
<feature type="transmembrane region" description="Helical" evidence="1">
    <location>
        <begin position="286"/>
        <end position="308"/>
    </location>
</feature>
<accession>A0A1C3ELE5</accession>
<dbReference type="EMBL" id="LYBM01000011">
    <property type="protein sequence ID" value="ODA34063.1"/>
    <property type="molecule type" value="Genomic_DNA"/>
</dbReference>
<feature type="transmembrane region" description="Helical" evidence="1">
    <location>
        <begin position="219"/>
        <end position="243"/>
    </location>
</feature>
<dbReference type="STRING" id="1080227.A8L45_08275"/>
<feature type="transmembrane region" description="Helical" evidence="1">
    <location>
        <begin position="144"/>
        <end position="162"/>
    </location>
</feature>
<feature type="transmembrane region" description="Helical" evidence="1">
    <location>
        <begin position="255"/>
        <end position="280"/>
    </location>
</feature>